<proteinExistence type="predicted"/>
<keyword evidence="2" id="KW-1185">Reference proteome</keyword>
<protein>
    <submittedName>
        <fullName evidence="1">DUF3389 family protein</fullName>
    </submittedName>
</protein>
<name>A0ABX7QWK6_9GAMM</name>
<reference evidence="1 2" key="1">
    <citation type="submission" date="2021-03" db="EMBL/GenBank/DDBJ databases">
        <title>Novel species identification of genus Shewanella.</title>
        <authorList>
            <person name="Liu G."/>
            <person name="Zhang Q."/>
        </authorList>
    </citation>
    <scope>NUCLEOTIDE SEQUENCE [LARGE SCALE GENOMIC DNA]</scope>
    <source>
        <strain evidence="1 2">FJAT-51800</strain>
    </source>
</reference>
<gene>
    <name evidence="1" type="ORF">JYB87_07370</name>
</gene>
<organism evidence="1 2">
    <name type="scientific">Shewanella avicenniae</name>
    <dbReference type="NCBI Taxonomy" id="2814294"/>
    <lineage>
        <taxon>Bacteria</taxon>
        <taxon>Pseudomonadati</taxon>
        <taxon>Pseudomonadota</taxon>
        <taxon>Gammaproteobacteria</taxon>
        <taxon>Alteromonadales</taxon>
        <taxon>Shewanellaceae</taxon>
        <taxon>Shewanella</taxon>
    </lineage>
</organism>
<dbReference type="RefSeq" id="WP_207356226.1">
    <property type="nucleotide sequence ID" value="NZ_CP071503.1"/>
</dbReference>
<evidence type="ECO:0000313" key="2">
    <source>
        <dbReference type="Proteomes" id="UP000662770"/>
    </source>
</evidence>
<dbReference type="InterPro" id="IPR021811">
    <property type="entry name" value="DUF3389"/>
</dbReference>
<sequence length="77" mass="8373">MLMTLAHAKLILSPMELQVRLQPAGTVLTVLAEDLRLIASANLLVANVGAVSWQMPLENAEQLQQIADFYGIAAETR</sequence>
<evidence type="ECO:0000313" key="1">
    <source>
        <dbReference type="EMBL" id="QSX35030.1"/>
    </source>
</evidence>
<dbReference type="EMBL" id="CP071503">
    <property type="protein sequence ID" value="QSX35030.1"/>
    <property type="molecule type" value="Genomic_DNA"/>
</dbReference>
<dbReference type="Pfam" id="PF11869">
    <property type="entry name" value="DUF3389"/>
    <property type="match status" value="1"/>
</dbReference>
<dbReference type="Proteomes" id="UP000662770">
    <property type="component" value="Chromosome"/>
</dbReference>
<accession>A0ABX7QWK6</accession>